<dbReference type="EMBL" id="NNAY01000503">
    <property type="protein sequence ID" value="OXU27956.1"/>
    <property type="molecule type" value="Genomic_DNA"/>
</dbReference>
<keyword evidence="2" id="KW-1185">Reference proteome</keyword>
<accession>A0A232FAT7</accession>
<proteinExistence type="predicted"/>
<evidence type="ECO:0000313" key="1">
    <source>
        <dbReference type="EMBL" id="OXU27956.1"/>
    </source>
</evidence>
<sequence length="84" mass="9922">MKWKKNFCTTLPRLNAKGKENLNLEEKAKDQFKAKKTDCKAEVRFVLDGSSTLFNENLCDVRWKKSYVEKHHRIFENRTISTEG</sequence>
<dbReference type="AlphaFoldDB" id="A0A232FAT7"/>
<organism evidence="1 2">
    <name type="scientific">Trichomalopsis sarcophagae</name>
    <dbReference type="NCBI Taxonomy" id="543379"/>
    <lineage>
        <taxon>Eukaryota</taxon>
        <taxon>Metazoa</taxon>
        <taxon>Ecdysozoa</taxon>
        <taxon>Arthropoda</taxon>
        <taxon>Hexapoda</taxon>
        <taxon>Insecta</taxon>
        <taxon>Pterygota</taxon>
        <taxon>Neoptera</taxon>
        <taxon>Endopterygota</taxon>
        <taxon>Hymenoptera</taxon>
        <taxon>Apocrita</taxon>
        <taxon>Proctotrupomorpha</taxon>
        <taxon>Chalcidoidea</taxon>
        <taxon>Pteromalidae</taxon>
        <taxon>Pteromalinae</taxon>
        <taxon>Trichomalopsis</taxon>
    </lineage>
</organism>
<comment type="caution">
    <text evidence="1">The sequence shown here is derived from an EMBL/GenBank/DDBJ whole genome shotgun (WGS) entry which is preliminary data.</text>
</comment>
<reference evidence="1 2" key="1">
    <citation type="journal article" date="2017" name="Curr. Biol.">
        <title>The Evolution of Venom by Co-option of Single-Copy Genes.</title>
        <authorList>
            <person name="Martinson E.O."/>
            <person name="Mrinalini"/>
            <person name="Kelkar Y.D."/>
            <person name="Chang C.H."/>
            <person name="Werren J.H."/>
        </authorList>
    </citation>
    <scope>NUCLEOTIDE SEQUENCE [LARGE SCALE GENOMIC DNA]</scope>
    <source>
        <strain evidence="1 2">Alberta</strain>
        <tissue evidence="1">Whole body</tissue>
    </source>
</reference>
<name>A0A232FAT7_9HYME</name>
<protein>
    <submittedName>
        <fullName evidence="1">Uncharacterized protein</fullName>
    </submittedName>
</protein>
<evidence type="ECO:0000313" key="2">
    <source>
        <dbReference type="Proteomes" id="UP000215335"/>
    </source>
</evidence>
<gene>
    <name evidence="1" type="ORF">TSAR_009987</name>
</gene>
<dbReference type="Proteomes" id="UP000215335">
    <property type="component" value="Unassembled WGS sequence"/>
</dbReference>